<feature type="transmembrane region" description="Helical" evidence="1">
    <location>
        <begin position="121"/>
        <end position="144"/>
    </location>
</feature>
<dbReference type="Pfam" id="PF10067">
    <property type="entry name" value="DUF2306"/>
    <property type="match status" value="1"/>
</dbReference>
<feature type="transmembrane region" description="Helical" evidence="1">
    <location>
        <begin position="181"/>
        <end position="201"/>
    </location>
</feature>
<name>A0AAX2J0E7_LEGPN</name>
<evidence type="ECO:0000256" key="1">
    <source>
        <dbReference type="SAM" id="Phobius"/>
    </source>
</evidence>
<reference evidence="2 3" key="1">
    <citation type="submission" date="2018-06" db="EMBL/GenBank/DDBJ databases">
        <authorList>
            <consortium name="Pathogen Informatics"/>
            <person name="Doyle S."/>
        </authorList>
    </citation>
    <scope>NUCLEOTIDE SEQUENCE [LARGE SCALE GENOMIC DNA]</scope>
    <source>
        <strain evidence="2 3">NCTC12272</strain>
    </source>
</reference>
<feature type="transmembrane region" description="Helical" evidence="1">
    <location>
        <begin position="79"/>
        <end position="101"/>
    </location>
</feature>
<gene>
    <name evidence="2" type="ORF">NCTC12272_02603</name>
</gene>
<proteinExistence type="predicted"/>
<dbReference type="InterPro" id="IPR018750">
    <property type="entry name" value="DUF2306_membrane"/>
</dbReference>
<keyword evidence="1" id="KW-0812">Transmembrane</keyword>
<organism evidence="2 3">
    <name type="scientific">Legionella pneumophila subsp. pascullei</name>
    <dbReference type="NCBI Taxonomy" id="91890"/>
    <lineage>
        <taxon>Bacteria</taxon>
        <taxon>Pseudomonadati</taxon>
        <taxon>Pseudomonadota</taxon>
        <taxon>Gammaproteobacteria</taxon>
        <taxon>Legionellales</taxon>
        <taxon>Legionellaceae</taxon>
        <taxon>Legionella</taxon>
    </lineage>
</organism>
<feature type="transmembrane region" description="Helical" evidence="1">
    <location>
        <begin position="221"/>
        <end position="240"/>
    </location>
</feature>
<feature type="transmembrane region" description="Helical" evidence="1">
    <location>
        <begin position="252"/>
        <end position="273"/>
    </location>
</feature>
<keyword evidence="1" id="KW-0472">Membrane</keyword>
<feature type="transmembrane region" description="Helical" evidence="1">
    <location>
        <begin position="150"/>
        <end position="169"/>
    </location>
</feature>
<dbReference type="AlphaFoldDB" id="A0AAX2J0E7"/>
<keyword evidence="1" id="KW-1133">Transmembrane helix</keyword>
<accession>A0AAX2J0E7</accession>
<evidence type="ECO:0000313" key="2">
    <source>
        <dbReference type="EMBL" id="SQG91389.1"/>
    </source>
</evidence>
<dbReference type="Proteomes" id="UP000249566">
    <property type="component" value="Chromosome 1"/>
</dbReference>
<feature type="transmembrane region" description="Helical" evidence="1">
    <location>
        <begin position="34"/>
        <end position="59"/>
    </location>
</feature>
<protein>
    <submittedName>
        <fullName evidence="2">Predicted membrane protein (DUF2306)</fullName>
    </submittedName>
</protein>
<sequence>MIEHMTITTTTITSPQETRYIDLSSRYFYYASRILAFITWLSCGLFGIYILLFYANSLISGSASRWNTVLPNLYIKSHTASTLGIAIHFTAGGIILAMGFLQLLSITRHHAPGLHRWLGRIYVFAATLAGIGGLTFIASTGTIGGLVMDIGFGLYGLLMILCALQTYRYARQLKFDNHHAWAIRLFALAIGSWLYRMEYGFWFLMTNKLWHTQTFHGPFDFVMAFFFYLPNLLVAEAYLRGRSAQVGQFSKLIAGTVMNLASGLLAVATYFFATQYWLPAIWGHSIR</sequence>
<dbReference type="EMBL" id="LS483412">
    <property type="protein sequence ID" value="SQG91389.1"/>
    <property type="molecule type" value="Genomic_DNA"/>
</dbReference>
<evidence type="ECO:0000313" key="3">
    <source>
        <dbReference type="Proteomes" id="UP000249566"/>
    </source>
</evidence>